<reference evidence="9" key="1">
    <citation type="submission" date="2020-11" db="EMBL/GenBank/DDBJ databases">
        <authorList>
            <person name="Tran Van P."/>
        </authorList>
    </citation>
    <scope>NUCLEOTIDE SEQUENCE</scope>
</reference>
<keyword evidence="3" id="KW-1003">Cell membrane</keyword>
<name>A0A7R9KQ05_9ACAR</name>
<evidence type="ECO:0000256" key="2">
    <source>
        <dbReference type="ARBA" id="ARBA00008789"/>
    </source>
</evidence>
<dbReference type="EMBL" id="OC859139">
    <property type="protein sequence ID" value="CAD7627251.1"/>
    <property type="molecule type" value="Genomic_DNA"/>
</dbReference>
<dbReference type="Proteomes" id="UP000759131">
    <property type="component" value="Unassembled WGS sequence"/>
</dbReference>
<dbReference type="GO" id="GO:0043652">
    <property type="term" value="P:engulfment of apoptotic cell"/>
    <property type="evidence" value="ECO:0007669"/>
    <property type="project" value="TreeGrafter"/>
</dbReference>
<evidence type="ECO:0000256" key="6">
    <source>
        <dbReference type="ARBA" id="ARBA00023136"/>
    </source>
</evidence>
<accession>A0A7R9KQ05</accession>
<dbReference type="OrthoDB" id="8190653at2759"/>
<dbReference type="EMBL" id="CAJPIZ010004564">
    <property type="protein sequence ID" value="CAG2107681.1"/>
    <property type="molecule type" value="Genomic_DNA"/>
</dbReference>
<feature type="compositionally biased region" description="Polar residues" evidence="8">
    <location>
        <begin position="62"/>
        <end position="71"/>
    </location>
</feature>
<gene>
    <name evidence="9" type="ORF">OSB1V03_LOCUS7681</name>
</gene>
<dbReference type="GO" id="GO:1902742">
    <property type="term" value="P:apoptotic process involved in development"/>
    <property type="evidence" value="ECO:0007669"/>
    <property type="project" value="TreeGrafter"/>
</dbReference>
<keyword evidence="4" id="KW-0812">Transmembrane</keyword>
<keyword evidence="5" id="KW-1133">Transmembrane helix</keyword>
<dbReference type="InterPro" id="IPR018629">
    <property type="entry name" value="XK-rel"/>
</dbReference>
<organism evidence="9">
    <name type="scientific">Medioppia subpectinata</name>
    <dbReference type="NCBI Taxonomy" id="1979941"/>
    <lineage>
        <taxon>Eukaryota</taxon>
        <taxon>Metazoa</taxon>
        <taxon>Ecdysozoa</taxon>
        <taxon>Arthropoda</taxon>
        <taxon>Chelicerata</taxon>
        <taxon>Arachnida</taxon>
        <taxon>Acari</taxon>
        <taxon>Acariformes</taxon>
        <taxon>Sarcoptiformes</taxon>
        <taxon>Oribatida</taxon>
        <taxon>Brachypylina</taxon>
        <taxon>Oppioidea</taxon>
        <taxon>Oppiidae</taxon>
        <taxon>Medioppia</taxon>
    </lineage>
</organism>
<evidence type="ECO:0000256" key="7">
    <source>
        <dbReference type="RuleBase" id="RU910716"/>
    </source>
</evidence>
<evidence type="ECO:0000256" key="8">
    <source>
        <dbReference type="SAM" id="MobiDB-lite"/>
    </source>
</evidence>
<protein>
    <recommendedName>
        <fullName evidence="7">XK-related protein</fullName>
    </recommendedName>
</protein>
<dbReference type="AlphaFoldDB" id="A0A7R9KQ05"/>
<evidence type="ECO:0000256" key="1">
    <source>
        <dbReference type="ARBA" id="ARBA00004651"/>
    </source>
</evidence>
<dbReference type="GO" id="GO:0070782">
    <property type="term" value="P:phosphatidylserine exposure on apoptotic cell surface"/>
    <property type="evidence" value="ECO:0007669"/>
    <property type="project" value="TreeGrafter"/>
</dbReference>
<evidence type="ECO:0000313" key="10">
    <source>
        <dbReference type="Proteomes" id="UP000759131"/>
    </source>
</evidence>
<comment type="subcellular location">
    <subcellularLocation>
        <location evidence="1">Cell membrane</location>
        <topology evidence="1">Multi-pass membrane protein</topology>
    </subcellularLocation>
    <subcellularLocation>
        <location evidence="7">Membrane</location>
        <topology evidence="7">Multi-pass membrane protein</topology>
    </subcellularLocation>
</comment>
<proteinExistence type="inferred from homology"/>
<dbReference type="PANTHER" id="PTHR16024:SF6">
    <property type="entry name" value="XK-RELATED PROTEIN"/>
    <property type="match status" value="1"/>
</dbReference>
<dbReference type="Pfam" id="PF09815">
    <property type="entry name" value="XK-related"/>
    <property type="match status" value="1"/>
</dbReference>
<comment type="similarity">
    <text evidence="2 7">Belongs to the XK family.</text>
</comment>
<keyword evidence="6" id="KW-0472">Membrane</keyword>
<dbReference type="PANTHER" id="PTHR16024">
    <property type="entry name" value="XK-RELATED PROTEIN"/>
    <property type="match status" value="1"/>
</dbReference>
<evidence type="ECO:0000256" key="5">
    <source>
        <dbReference type="ARBA" id="ARBA00022989"/>
    </source>
</evidence>
<feature type="region of interest" description="Disordered" evidence="8">
    <location>
        <begin position="1"/>
        <end position="71"/>
    </location>
</feature>
<sequence length="363" mass="40611">MIPMSTDNEIGMNAMPVRKRQSPDNNSLNETTSSAGTSDTSGSTSSLPSADSMDSLSDERSTFNSTANGSAQVNSLQPCSIWHISLTWVSIGLCVYDVYSDYARAVNYGLDQHYLYCALTLASALTPLWIITTIIRHRDDNNTSDHFPVWSSGHNTLSPDNGEPSTGFDPLPPPVWYRYTRTLLMWAKLAHIQRYIDILLHGLNSRQRSRSRESRQMNLNAVRHKSTEMTTLMLMVCFMGSAPQLVLQLYIEAKDMPQTISLWTEVCILGSLVALSKSMLSSEFIQMPNMHLQNCYLTSVWYGQCPDDRWYKTVAVLPTISSIYIGLNAISSIMDIWKRSTGPPATSSPMATQAKCHNKRMIN</sequence>
<feature type="compositionally biased region" description="Low complexity" evidence="8">
    <location>
        <begin position="31"/>
        <end position="52"/>
    </location>
</feature>
<dbReference type="InterPro" id="IPR050895">
    <property type="entry name" value="XK-related_scramblase"/>
</dbReference>
<evidence type="ECO:0000256" key="4">
    <source>
        <dbReference type="ARBA" id="ARBA00022692"/>
    </source>
</evidence>
<dbReference type="GO" id="GO:0005886">
    <property type="term" value="C:plasma membrane"/>
    <property type="evidence" value="ECO:0007669"/>
    <property type="project" value="UniProtKB-SubCell"/>
</dbReference>
<keyword evidence="10" id="KW-1185">Reference proteome</keyword>
<evidence type="ECO:0000256" key="3">
    <source>
        <dbReference type="ARBA" id="ARBA00022475"/>
    </source>
</evidence>
<evidence type="ECO:0000313" key="9">
    <source>
        <dbReference type="EMBL" id="CAD7627251.1"/>
    </source>
</evidence>